<keyword evidence="3 6" id="KW-1133">Transmembrane helix</keyword>
<dbReference type="AlphaFoldDB" id="A0A7X2T209"/>
<evidence type="ECO:0000313" key="8">
    <source>
        <dbReference type="Proteomes" id="UP000460287"/>
    </source>
</evidence>
<accession>A0A7X2T209</accession>
<sequence>MFRQEIDEVGGLALKKTKYIDESVFKYFALSAIAGFFVIIGIAIAYTTGGIFQHFGKMYGKLAVALTFSIALDLIYFAGSELFTGNCFILGVGLLEKKVTFKNVLKVLIVCYLGNFAGIALFAIIYLIGGSAAGDTLHFIEASAAAKVALTPMQSVFRGILCNFVVCLAVWICIRMKEETSRVIVIFWCIFAFCIAGYEHCIANLAVFFMALFAPGTSITLAGAATSTFWVTLGNIIGGGIFLAIPYWFVSNTKNKYQ</sequence>
<comment type="subcellular location">
    <subcellularLocation>
        <location evidence="1">Membrane</location>
        <topology evidence="1">Multi-pass membrane protein</topology>
    </subcellularLocation>
</comment>
<dbReference type="GO" id="GO:0005886">
    <property type="term" value="C:plasma membrane"/>
    <property type="evidence" value="ECO:0007669"/>
    <property type="project" value="TreeGrafter"/>
</dbReference>
<dbReference type="InterPro" id="IPR000292">
    <property type="entry name" value="For/NO2_transpt"/>
</dbReference>
<name>A0A7X2T209_9CLOT</name>
<dbReference type="RefSeq" id="WP_154531632.1">
    <property type="nucleotide sequence ID" value="NZ_JAQXTV010000112.1"/>
</dbReference>
<organism evidence="7 8">
    <name type="scientific">Inconstantimicrobium porci</name>
    <dbReference type="NCBI Taxonomy" id="2652291"/>
    <lineage>
        <taxon>Bacteria</taxon>
        <taxon>Bacillati</taxon>
        <taxon>Bacillota</taxon>
        <taxon>Clostridia</taxon>
        <taxon>Eubacteriales</taxon>
        <taxon>Clostridiaceae</taxon>
        <taxon>Inconstantimicrobium</taxon>
    </lineage>
</organism>
<dbReference type="Gene3D" id="1.20.1080.10">
    <property type="entry name" value="Glycerol uptake facilitator protein"/>
    <property type="match status" value="1"/>
</dbReference>
<dbReference type="Proteomes" id="UP000460287">
    <property type="component" value="Unassembled WGS sequence"/>
</dbReference>
<keyword evidence="8" id="KW-1185">Reference proteome</keyword>
<feature type="transmembrane region" description="Helical" evidence="6">
    <location>
        <begin position="229"/>
        <end position="250"/>
    </location>
</feature>
<evidence type="ECO:0000256" key="6">
    <source>
        <dbReference type="SAM" id="Phobius"/>
    </source>
</evidence>
<feature type="transmembrane region" description="Helical" evidence="6">
    <location>
        <begin position="156"/>
        <end position="174"/>
    </location>
</feature>
<keyword evidence="2 6" id="KW-0812">Transmembrane</keyword>
<evidence type="ECO:0000256" key="5">
    <source>
        <dbReference type="ARBA" id="ARBA00049660"/>
    </source>
</evidence>
<gene>
    <name evidence="7" type="ORF">FYJ33_10090</name>
</gene>
<feature type="transmembrane region" description="Helical" evidence="6">
    <location>
        <begin position="107"/>
        <end position="129"/>
    </location>
</feature>
<comment type="similarity">
    <text evidence="5">Belongs to the FNT transporter (TC 1.A.16) family.</text>
</comment>
<evidence type="ECO:0000256" key="4">
    <source>
        <dbReference type="ARBA" id="ARBA00023136"/>
    </source>
</evidence>
<protein>
    <submittedName>
        <fullName evidence="7">Formate/nitrite transporter family protein</fullName>
    </submittedName>
</protein>
<feature type="transmembrane region" description="Helical" evidence="6">
    <location>
        <begin position="66"/>
        <end position="95"/>
    </location>
</feature>
<dbReference type="InterPro" id="IPR023271">
    <property type="entry name" value="Aquaporin-like"/>
</dbReference>
<evidence type="ECO:0000256" key="1">
    <source>
        <dbReference type="ARBA" id="ARBA00004141"/>
    </source>
</evidence>
<feature type="transmembrane region" description="Helical" evidence="6">
    <location>
        <begin position="186"/>
        <end position="209"/>
    </location>
</feature>
<proteinExistence type="inferred from homology"/>
<dbReference type="GO" id="GO:0015499">
    <property type="term" value="F:formate transmembrane transporter activity"/>
    <property type="evidence" value="ECO:0007669"/>
    <property type="project" value="TreeGrafter"/>
</dbReference>
<comment type="caution">
    <text evidence="7">The sequence shown here is derived from an EMBL/GenBank/DDBJ whole genome shotgun (WGS) entry which is preliminary data.</text>
</comment>
<feature type="transmembrane region" description="Helical" evidence="6">
    <location>
        <begin position="24"/>
        <end position="46"/>
    </location>
</feature>
<dbReference type="EMBL" id="VULX01000014">
    <property type="protein sequence ID" value="MSR91740.1"/>
    <property type="molecule type" value="Genomic_DNA"/>
</dbReference>
<dbReference type="InterPro" id="IPR024002">
    <property type="entry name" value="For/NO2_transpt_CS"/>
</dbReference>
<evidence type="ECO:0000256" key="3">
    <source>
        <dbReference type="ARBA" id="ARBA00022989"/>
    </source>
</evidence>
<dbReference type="Pfam" id="PF01226">
    <property type="entry name" value="Form_Nir_trans"/>
    <property type="match status" value="1"/>
</dbReference>
<evidence type="ECO:0000313" key="7">
    <source>
        <dbReference type="EMBL" id="MSR91740.1"/>
    </source>
</evidence>
<evidence type="ECO:0000256" key="2">
    <source>
        <dbReference type="ARBA" id="ARBA00022692"/>
    </source>
</evidence>
<dbReference type="PROSITE" id="PS01006">
    <property type="entry name" value="FORMATE_NITRITE_TP_2"/>
    <property type="match status" value="1"/>
</dbReference>
<reference evidence="7 8" key="1">
    <citation type="submission" date="2019-08" db="EMBL/GenBank/DDBJ databases">
        <title>In-depth cultivation of the pig gut microbiome towards novel bacterial diversity and tailored functional studies.</title>
        <authorList>
            <person name="Wylensek D."/>
            <person name="Hitch T.C.A."/>
            <person name="Clavel T."/>
        </authorList>
    </citation>
    <scope>NUCLEOTIDE SEQUENCE [LARGE SCALE GENOMIC DNA]</scope>
    <source>
        <strain evidence="7 8">WCA-383-APC-5B</strain>
    </source>
</reference>
<dbReference type="PANTHER" id="PTHR30520:SF8">
    <property type="entry name" value="NITRITE TRANSPORTER NIRC"/>
    <property type="match status" value="1"/>
</dbReference>
<dbReference type="PANTHER" id="PTHR30520">
    <property type="entry name" value="FORMATE TRANSPORTER-RELATED"/>
    <property type="match status" value="1"/>
</dbReference>
<keyword evidence="4 6" id="KW-0472">Membrane</keyword>